<keyword evidence="1" id="KW-0472">Membrane</keyword>
<evidence type="ECO:0000313" key="3">
    <source>
        <dbReference type="Proteomes" id="UP000289946"/>
    </source>
</evidence>
<dbReference type="Proteomes" id="UP000289946">
    <property type="component" value="Unassembled WGS sequence"/>
</dbReference>
<feature type="transmembrane region" description="Helical" evidence="1">
    <location>
        <begin position="168"/>
        <end position="185"/>
    </location>
</feature>
<feature type="transmembrane region" description="Helical" evidence="1">
    <location>
        <begin position="57"/>
        <end position="85"/>
    </location>
</feature>
<reference evidence="2 3" key="1">
    <citation type="submission" date="2018-10" db="EMBL/GenBank/DDBJ databases">
        <title>Bradyrhizobium sp. nov., isolated from effective nodules of peanut in China.</title>
        <authorList>
            <person name="Li Y."/>
        </authorList>
    </citation>
    <scope>NUCLEOTIDE SEQUENCE [LARGE SCALE GENOMIC DNA]</scope>
    <source>
        <strain evidence="2 3">CCBAU 51781</strain>
    </source>
</reference>
<feature type="transmembrane region" description="Helical" evidence="1">
    <location>
        <begin position="130"/>
        <end position="162"/>
    </location>
</feature>
<evidence type="ECO:0000313" key="2">
    <source>
        <dbReference type="EMBL" id="RXG92559.1"/>
    </source>
</evidence>
<proteinExistence type="predicted"/>
<comment type="caution">
    <text evidence="2">The sequence shown here is derived from an EMBL/GenBank/DDBJ whole genome shotgun (WGS) entry which is preliminary data.</text>
</comment>
<accession>A0ABY0DK59</accession>
<feature type="transmembrane region" description="Helical" evidence="1">
    <location>
        <begin position="197"/>
        <end position="215"/>
    </location>
</feature>
<feature type="transmembrane region" description="Helical" evidence="1">
    <location>
        <begin position="15"/>
        <end position="36"/>
    </location>
</feature>
<keyword evidence="1" id="KW-0812">Transmembrane</keyword>
<sequence length="379" mass="42544">MRRCGVPASLWQNPWRLLLAINAAVLVGVFLHKIQLPPYVPYIHLLVDYHFGFIKRALIGAIVALFAAKVPVWLVFALGGVTWLATLGLYARLFQKTFGFTAKTLPLFVFTAGSPFFLKNFMHTLGHFDIYGCALAIVLLLMPAGSLLFVATATLFSIMLVLIHHIHLLMYVPTIITIVVIRHYLACGCNRTNNTFGVAAFAIVSALFFAAQFLGTMPIPEADFVAYLKSRMADPSRTDLLQFSYIWYQPLTKEVADTWGRLPHNILGVPVFALLIWLHTPLWRYLASLIDALAKDMHRRLVLAAVIGVSLAYLVMFAMVFDYSRWISNWAVCMFLILHAVKMLPAARETPPIPAEDRKTNTFGLILTLIPRVGIIRPF</sequence>
<dbReference type="RefSeq" id="WP_128940772.1">
    <property type="nucleotide sequence ID" value="NZ_RDRA01000012.1"/>
</dbReference>
<keyword evidence="3" id="KW-1185">Reference proteome</keyword>
<feature type="transmembrane region" description="Helical" evidence="1">
    <location>
        <begin position="97"/>
        <end position="118"/>
    </location>
</feature>
<organism evidence="2 3">
    <name type="scientific">Bradyrhizobium zhanjiangense</name>
    <dbReference type="NCBI Taxonomy" id="1325107"/>
    <lineage>
        <taxon>Bacteria</taxon>
        <taxon>Pseudomonadati</taxon>
        <taxon>Pseudomonadota</taxon>
        <taxon>Alphaproteobacteria</taxon>
        <taxon>Hyphomicrobiales</taxon>
        <taxon>Nitrobacteraceae</taxon>
        <taxon>Bradyrhizobium</taxon>
    </lineage>
</organism>
<dbReference type="EMBL" id="RDRA01000012">
    <property type="protein sequence ID" value="RXG92559.1"/>
    <property type="molecule type" value="Genomic_DNA"/>
</dbReference>
<protein>
    <submittedName>
        <fullName evidence="2">Uncharacterized protein</fullName>
    </submittedName>
</protein>
<keyword evidence="1" id="KW-1133">Transmembrane helix</keyword>
<evidence type="ECO:0000256" key="1">
    <source>
        <dbReference type="SAM" id="Phobius"/>
    </source>
</evidence>
<feature type="transmembrane region" description="Helical" evidence="1">
    <location>
        <begin position="262"/>
        <end position="280"/>
    </location>
</feature>
<gene>
    <name evidence="2" type="ORF">EAS62_22265</name>
</gene>
<name>A0ABY0DK59_9BRAD</name>
<feature type="transmembrane region" description="Helical" evidence="1">
    <location>
        <begin position="301"/>
        <end position="321"/>
    </location>
</feature>